<feature type="compositionally biased region" description="Low complexity" evidence="5">
    <location>
        <begin position="617"/>
        <end position="630"/>
    </location>
</feature>
<feature type="compositionally biased region" description="Polar residues" evidence="5">
    <location>
        <begin position="700"/>
        <end position="713"/>
    </location>
</feature>
<evidence type="ECO:0000256" key="5">
    <source>
        <dbReference type="SAM" id="MobiDB-lite"/>
    </source>
</evidence>
<sequence>MSMFPSFSRTPKHKYDTDAPAKTPGGWKSVLGIATTTKKEPPPDSVGASTASTRLNGGMSHGANASGLTSRDNAGSPDIGDYQSPAAALQFSPEGRGAFSIGTSPTRGGRKKPSRLQFSALSSRNSLTNDATTATGTPARNRVAFGADVDQSGVRNSRSPWRGASSQLTTTTAEPSVWQGSRNRSNEVATSTSLSFLSNSTSGRARRYRPNSGLLTGSKGGRRYRRTGKLDEEKFGKALAGVRDTFLLPYSNQDSSTNVYSTKGGIRWGSMERPSRIPQAVHKRQRPAQRMKVADSADEDDDFEGERSRKRRKKVSFNEDDDDAVMTNTVATPHGSKGRFRRKATPMPKKEGNAAFGSPASTVDDDEDDEVIAPSLQRRDNLPTAPARLELNFGSLNSDAPVPLSFPSGIVTSYDPTVPDPAACDLKFGSSDIKSASTSEGMVSTESKSEYDKKRYDRPLSPVLRRGIDTPDDTVPGQAQKRLKLGDNKDEEVVPDWVCDNCQAKNSNDESKCLKCETYRKSVAVAGGWGNLFDDFQKDKWKCPACSSFVDNSKDQCQACNEKRPADVGTNAAAAPSPTPNNSSAAPASKSFAFGKPTPNLPVPTGPAPENKFEFKAPSPGAAAPASTGGFKFEAPKSSASGTGSGGFLFQAPQASKEGKPATAPTASSAAVGGFIFGGTAVPASGSNAVGLDAAKQNGTTASASKMSANAKTFSPAKRTGENGDKKLGGSPKNVQFGLSESAGSGAGKGNFGFGTDSTSKSQSTSAPAPFAFGSTNGGSAEEKKSQIDPPAPAPFVFGKAPAGSESKSSEPAPGSFTFGSAAASSSGEFSTSFGTNQASTSAPSKSSMSEQKPKRQRGYDLSNGEKTKAAKTPTSSGAALFGAPASAAPKEPASGGTNAFKFGSASGDAGAAVGNTPAAPFGNSSAAPSGGLQFGASDQTSSNGTSNSFTFGASSSQAPAPAPTTGFGPAAQATTFGSIPAPAPAVPVGGFGAAPASATTFGVAPAPATTFGSGPAPAFGAGTTPAPGVAFGAAPAPTPGFGFGAASSTGFGSANPPAATPGAPTFGAPSNTPATSFGAPGFGSQTPAANQGFNSAAFGNGGAASSGFGTANAAPNSTGAFGTTGFGAPPGGGFASTPVPAGGFGGGGFGAAAPQAPSTAPNFGAAAPQAPSTAPNFSIGTSGTKQRRRMVRAKRPTRPA</sequence>
<evidence type="ECO:0000313" key="8">
    <source>
        <dbReference type="Proteomes" id="UP001153069"/>
    </source>
</evidence>
<feature type="compositionally biased region" description="Low complexity" evidence="5">
    <location>
        <begin position="876"/>
        <end position="897"/>
    </location>
</feature>
<keyword evidence="8" id="KW-1185">Reference proteome</keyword>
<dbReference type="EMBL" id="CAICTM010000497">
    <property type="protein sequence ID" value="CAB9511699.1"/>
    <property type="molecule type" value="Genomic_DNA"/>
</dbReference>
<dbReference type="InterPro" id="IPR001876">
    <property type="entry name" value="Znf_RanBP2"/>
</dbReference>
<gene>
    <name evidence="7" type="ORF">SEMRO_498_G154940.1</name>
</gene>
<dbReference type="PROSITE" id="PS01358">
    <property type="entry name" value="ZF_RANBP2_1"/>
    <property type="match status" value="1"/>
</dbReference>
<feature type="region of interest" description="Disordered" evidence="5">
    <location>
        <begin position="1"/>
        <end position="225"/>
    </location>
</feature>
<evidence type="ECO:0000256" key="3">
    <source>
        <dbReference type="ARBA" id="ARBA00022833"/>
    </source>
</evidence>
<feature type="compositionally biased region" description="Low complexity" evidence="5">
    <location>
        <begin position="904"/>
        <end position="915"/>
    </location>
</feature>
<protein>
    <submittedName>
        <fullName evidence="7">ZnF_RBZ</fullName>
    </submittedName>
</protein>
<dbReference type="AlphaFoldDB" id="A0A9N8E4P6"/>
<comment type="caution">
    <text evidence="7">The sequence shown here is derived from an EMBL/GenBank/DDBJ whole genome shotgun (WGS) entry which is preliminary data.</text>
</comment>
<accession>A0A9N8E4P6</accession>
<keyword evidence="2 4" id="KW-0863">Zinc-finger</keyword>
<reference evidence="7" key="1">
    <citation type="submission" date="2020-06" db="EMBL/GenBank/DDBJ databases">
        <authorList>
            <consortium name="Plant Systems Biology data submission"/>
        </authorList>
    </citation>
    <scope>NUCLEOTIDE SEQUENCE</scope>
    <source>
        <strain evidence="7">D6</strain>
    </source>
</reference>
<dbReference type="OrthoDB" id="79830at2759"/>
<dbReference type="GO" id="GO:0008270">
    <property type="term" value="F:zinc ion binding"/>
    <property type="evidence" value="ECO:0007669"/>
    <property type="project" value="UniProtKB-KW"/>
</dbReference>
<feature type="compositionally biased region" description="Basic and acidic residues" evidence="5">
    <location>
        <begin position="719"/>
        <end position="728"/>
    </location>
</feature>
<keyword evidence="1" id="KW-0479">Metal-binding</keyword>
<feature type="compositionally biased region" description="Low complexity" evidence="5">
    <location>
        <begin position="815"/>
        <end position="850"/>
    </location>
</feature>
<feature type="region of interest" description="Disordered" evidence="5">
    <location>
        <begin position="1151"/>
        <end position="1201"/>
    </location>
</feature>
<feature type="region of interest" description="Disordered" evidence="5">
    <location>
        <begin position="266"/>
        <end position="366"/>
    </location>
</feature>
<feature type="region of interest" description="Disordered" evidence="5">
    <location>
        <begin position="700"/>
        <end position="974"/>
    </location>
</feature>
<evidence type="ECO:0000313" key="7">
    <source>
        <dbReference type="EMBL" id="CAB9511699.1"/>
    </source>
</evidence>
<feature type="compositionally biased region" description="Low complexity" evidence="5">
    <location>
        <begin position="570"/>
        <end position="589"/>
    </location>
</feature>
<dbReference type="Proteomes" id="UP001153069">
    <property type="component" value="Unassembled WGS sequence"/>
</dbReference>
<feature type="region of interest" description="Disordered" evidence="5">
    <location>
        <begin position="568"/>
        <end position="664"/>
    </location>
</feature>
<dbReference type="PROSITE" id="PS50199">
    <property type="entry name" value="ZF_RANBP2_2"/>
    <property type="match status" value="1"/>
</dbReference>
<feature type="compositionally biased region" description="Basic residues" evidence="5">
    <location>
        <begin position="1186"/>
        <end position="1201"/>
    </location>
</feature>
<keyword evidence="3" id="KW-0862">Zinc</keyword>
<feature type="compositionally biased region" description="Polar residues" evidence="5">
    <location>
        <begin position="116"/>
        <end position="138"/>
    </location>
</feature>
<feature type="compositionally biased region" description="Low complexity" evidence="5">
    <location>
        <begin position="941"/>
        <end position="974"/>
    </location>
</feature>
<evidence type="ECO:0000256" key="1">
    <source>
        <dbReference type="ARBA" id="ARBA00022723"/>
    </source>
</evidence>
<proteinExistence type="predicted"/>
<evidence type="ECO:0000256" key="2">
    <source>
        <dbReference type="ARBA" id="ARBA00022771"/>
    </source>
</evidence>
<feature type="domain" description="RanBP2-type" evidence="6">
    <location>
        <begin position="489"/>
        <end position="522"/>
    </location>
</feature>
<evidence type="ECO:0000256" key="4">
    <source>
        <dbReference type="PROSITE-ProRule" id="PRU00322"/>
    </source>
</evidence>
<feature type="compositionally biased region" description="Polar residues" evidence="5">
    <location>
        <begin position="153"/>
        <end position="189"/>
    </location>
</feature>
<organism evidence="7 8">
    <name type="scientific">Seminavis robusta</name>
    <dbReference type="NCBI Taxonomy" id="568900"/>
    <lineage>
        <taxon>Eukaryota</taxon>
        <taxon>Sar</taxon>
        <taxon>Stramenopiles</taxon>
        <taxon>Ochrophyta</taxon>
        <taxon>Bacillariophyta</taxon>
        <taxon>Bacillariophyceae</taxon>
        <taxon>Bacillariophycidae</taxon>
        <taxon>Naviculales</taxon>
        <taxon>Naviculaceae</taxon>
        <taxon>Seminavis</taxon>
    </lineage>
</organism>
<feature type="compositionally biased region" description="Polar residues" evidence="5">
    <location>
        <begin position="1171"/>
        <end position="1185"/>
    </location>
</feature>
<evidence type="ECO:0000259" key="6">
    <source>
        <dbReference type="PROSITE" id="PS50199"/>
    </source>
</evidence>
<feature type="compositionally biased region" description="Low complexity" evidence="5">
    <location>
        <begin position="190"/>
        <end position="202"/>
    </location>
</feature>
<name>A0A9N8E4P6_9STRA</name>
<feature type="compositionally biased region" description="Polar residues" evidence="5">
    <location>
        <begin position="756"/>
        <end position="767"/>
    </location>
</feature>